<dbReference type="OrthoDB" id="9833032at2"/>
<evidence type="ECO:0000313" key="1">
    <source>
        <dbReference type="EMBL" id="PRQ10174.1"/>
    </source>
</evidence>
<evidence type="ECO:0000313" key="2">
    <source>
        <dbReference type="Proteomes" id="UP000238823"/>
    </source>
</evidence>
<name>A0A2S9YYM2_9BACT</name>
<organism evidence="1 2">
    <name type="scientific">Enhygromyxa salina</name>
    <dbReference type="NCBI Taxonomy" id="215803"/>
    <lineage>
        <taxon>Bacteria</taxon>
        <taxon>Pseudomonadati</taxon>
        <taxon>Myxococcota</taxon>
        <taxon>Polyangia</taxon>
        <taxon>Nannocystales</taxon>
        <taxon>Nannocystaceae</taxon>
        <taxon>Enhygromyxa</taxon>
    </lineage>
</organism>
<comment type="caution">
    <text evidence="1">The sequence shown here is derived from an EMBL/GenBank/DDBJ whole genome shotgun (WGS) entry which is preliminary data.</text>
</comment>
<protein>
    <submittedName>
        <fullName evidence="1">Uncharacterized protein</fullName>
    </submittedName>
</protein>
<reference evidence="1 2" key="1">
    <citation type="submission" date="2018-03" db="EMBL/GenBank/DDBJ databases">
        <title>Draft Genome Sequences of the Obligatory Marine Myxobacteria Enhygromyxa salina SWB007.</title>
        <authorList>
            <person name="Poehlein A."/>
            <person name="Moghaddam J.A."/>
            <person name="Harms H."/>
            <person name="Alanjari M."/>
            <person name="Koenig G.M."/>
            <person name="Daniel R."/>
            <person name="Schaeberle T.F."/>
        </authorList>
    </citation>
    <scope>NUCLEOTIDE SEQUENCE [LARGE SCALE GENOMIC DNA]</scope>
    <source>
        <strain evidence="1 2">SWB007</strain>
    </source>
</reference>
<dbReference type="EMBL" id="PVNL01000002">
    <property type="protein sequence ID" value="PRQ10174.1"/>
    <property type="molecule type" value="Genomic_DNA"/>
</dbReference>
<accession>A0A2S9YYM2</accession>
<gene>
    <name evidence="1" type="ORF">ENSA7_01230</name>
</gene>
<dbReference type="Proteomes" id="UP000238823">
    <property type="component" value="Unassembled WGS sequence"/>
</dbReference>
<proteinExistence type="predicted"/>
<dbReference type="AlphaFoldDB" id="A0A2S9YYM2"/>
<dbReference type="RefSeq" id="WP_106087236.1">
    <property type="nucleotide sequence ID" value="NZ_PVNL01000002.1"/>
</dbReference>
<sequence length="393" mass="41811">MRARLHVQAGQPRHPERAAQLIAADLIGSFPRQRQVTLAVVALGPHPGLTPTPWMLDGLLAALVEAERTPVNFVTIGDHQTGEALLRKAGRQGPVSGAELIERPNRDRRIDLRVGETAGHARPLSVVRELIGSSLIVCAPLCFGAHDLGPVRHWQGPIAALLAGFARAHGFSPAPSKLRMGLRPRPEDSPDRAAVSVGLELLGACFASAAVVLDGTWAAALEPRTTPLAARRARGSDGRFSSLPKLLATTASEPETPTLLGELATTDRVLGVDALDQLALASVLGIDRWLAAALGLDSRTPDHSPELTTSPGRWPVLSLAATRSQPPRLADRAIVGIRNQTRRLPATLANRVTKGLTGAPQLGALPSTVPGEFAGLWTQRWYGEHRPSLTGRR</sequence>